<dbReference type="PANTHER" id="PTHR16705:SF4">
    <property type="entry name" value="COMPLEXIN"/>
    <property type="match status" value="1"/>
</dbReference>
<comment type="function">
    <text evidence="7">Positively regulates a late step in synaptic vesicle exocytosis.</text>
</comment>
<evidence type="ECO:0000256" key="7">
    <source>
        <dbReference type="ARBA" id="ARBA00037297"/>
    </source>
</evidence>
<keyword evidence="4" id="KW-0532">Neurotransmitter transport</keyword>
<keyword evidence="5" id="KW-0770">Synapse</keyword>
<dbReference type="EMBL" id="QXTE01000446">
    <property type="protein sequence ID" value="TFJ97918.1"/>
    <property type="molecule type" value="Genomic_DNA"/>
</dbReference>
<gene>
    <name evidence="8" type="ORF">DR999_PMT20194</name>
</gene>
<dbReference type="AlphaFoldDB" id="A0A4D9DLT7"/>
<dbReference type="GO" id="GO:0043195">
    <property type="term" value="C:terminal bouton"/>
    <property type="evidence" value="ECO:0007669"/>
    <property type="project" value="TreeGrafter"/>
</dbReference>
<dbReference type="GO" id="GO:0016079">
    <property type="term" value="P:synaptic vesicle exocytosis"/>
    <property type="evidence" value="ECO:0007669"/>
    <property type="project" value="TreeGrafter"/>
</dbReference>
<dbReference type="Pfam" id="PF05835">
    <property type="entry name" value="Synaphin"/>
    <property type="match status" value="1"/>
</dbReference>
<comment type="caution">
    <text evidence="8">The sequence shown here is derived from an EMBL/GenBank/DDBJ whole genome shotgun (WGS) entry which is preliminary data.</text>
</comment>
<evidence type="ECO:0000256" key="2">
    <source>
        <dbReference type="ARBA" id="ARBA00022448"/>
    </source>
</evidence>
<keyword evidence="9" id="KW-1185">Reference proteome</keyword>
<dbReference type="CDD" id="cd22809">
    <property type="entry name" value="Complexin_NTD_CPLX_III_IV"/>
    <property type="match status" value="1"/>
</dbReference>
<dbReference type="InterPro" id="IPR008849">
    <property type="entry name" value="Synaphin"/>
</dbReference>
<comment type="subcellular location">
    <subcellularLocation>
        <location evidence="6">Synapse</location>
    </subcellularLocation>
</comment>
<evidence type="ECO:0000313" key="8">
    <source>
        <dbReference type="EMBL" id="TFJ97918.1"/>
    </source>
</evidence>
<dbReference type="OrthoDB" id="8955697at2759"/>
<dbReference type="GO" id="GO:0019905">
    <property type="term" value="F:syntaxin binding"/>
    <property type="evidence" value="ECO:0007669"/>
    <property type="project" value="InterPro"/>
</dbReference>
<comment type="similarity">
    <text evidence="1">Belongs to the complexin/synaphin family.</text>
</comment>
<protein>
    <submittedName>
        <fullName evidence="8">Beta-keratin-related protein-like</fullName>
    </submittedName>
</protein>
<dbReference type="GO" id="GO:0031201">
    <property type="term" value="C:SNARE complex"/>
    <property type="evidence" value="ECO:0007669"/>
    <property type="project" value="TreeGrafter"/>
</dbReference>
<reference evidence="8 9" key="1">
    <citation type="submission" date="2019-04" db="EMBL/GenBank/DDBJ databases">
        <title>Draft genome of the big-headed turtle Platysternon megacephalum.</title>
        <authorList>
            <person name="Gong S."/>
        </authorList>
    </citation>
    <scope>NUCLEOTIDE SEQUENCE [LARGE SCALE GENOMIC DNA]</scope>
    <source>
        <strain evidence="8">DO16091913</strain>
        <tissue evidence="8">Muscle</tissue>
    </source>
</reference>
<dbReference type="STRING" id="55544.A0A4D9DLT7"/>
<evidence type="ECO:0000256" key="1">
    <source>
        <dbReference type="ARBA" id="ARBA00005396"/>
    </source>
</evidence>
<proteinExistence type="inferred from homology"/>
<evidence type="ECO:0000256" key="6">
    <source>
        <dbReference type="ARBA" id="ARBA00034103"/>
    </source>
</evidence>
<evidence type="ECO:0000313" key="9">
    <source>
        <dbReference type="Proteomes" id="UP000297703"/>
    </source>
</evidence>
<name>A0A4D9DLT7_9SAUR</name>
<dbReference type="PANTHER" id="PTHR16705">
    <property type="entry name" value="COMPLEXIN"/>
    <property type="match status" value="1"/>
</dbReference>
<evidence type="ECO:0000256" key="5">
    <source>
        <dbReference type="ARBA" id="ARBA00023018"/>
    </source>
</evidence>
<evidence type="ECO:0000256" key="3">
    <source>
        <dbReference type="ARBA" id="ARBA00022483"/>
    </source>
</evidence>
<reference evidence="8 9" key="2">
    <citation type="submission" date="2019-04" db="EMBL/GenBank/DDBJ databases">
        <title>The genome sequence of big-headed turtle.</title>
        <authorList>
            <person name="Gong S."/>
        </authorList>
    </citation>
    <scope>NUCLEOTIDE SEQUENCE [LARGE SCALE GENOMIC DNA]</scope>
    <source>
        <strain evidence="8">DO16091913</strain>
        <tissue evidence="8">Muscle</tissue>
    </source>
</reference>
<keyword evidence="3" id="KW-0268">Exocytosis</keyword>
<sequence>MESVVKSAFRAPVKQLQCCISAVFPEDKDCQALGGCIKGPAEQNQRTQGKKSKRDVVYAQRKAERAAIRTHIREKYQLPKNKVDKKQLEVIGGKVKMLQDHVAVVRPQGTPESDSCISGLSAMDLSSLKKTTESTMQSLRLGLRCPIM</sequence>
<accession>A0A4D9DLT7</accession>
<dbReference type="Proteomes" id="UP000297703">
    <property type="component" value="Unassembled WGS sequence"/>
</dbReference>
<evidence type="ECO:0000256" key="4">
    <source>
        <dbReference type="ARBA" id="ARBA00022775"/>
    </source>
</evidence>
<dbReference type="GO" id="GO:0046928">
    <property type="term" value="P:regulation of neurotransmitter secretion"/>
    <property type="evidence" value="ECO:0007669"/>
    <property type="project" value="TreeGrafter"/>
</dbReference>
<keyword evidence="2" id="KW-0813">Transport</keyword>
<organism evidence="8 9">
    <name type="scientific">Platysternon megacephalum</name>
    <name type="common">big-headed turtle</name>
    <dbReference type="NCBI Taxonomy" id="55544"/>
    <lineage>
        <taxon>Eukaryota</taxon>
        <taxon>Metazoa</taxon>
        <taxon>Chordata</taxon>
        <taxon>Craniata</taxon>
        <taxon>Vertebrata</taxon>
        <taxon>Euteleostomi</taxon>
        <taxon>Archelosauria</taxon>
        <taxon>Testudinata</taxon>
        <taxon>Testudines</taxon>
        <taxon>Cryptodira</taxon>
        <taxon>Durocryptodira</taxon>
        <taxon>Testudinoidea</taxon>
        <taxon>Platysternidae</taxon>
        <taxon>Platysternon</taxon>
    </lineage>
</organism>